<evidence type="ECO:0000256" key="2">
    <source>
        <dbReference type="SAM" id="SignalP"/>
    </source>
</evidence>
<dbReference type="EMBL" id="MU001502">
    <property type="protein sequence ID" value="KAF2443658.1"/>
    <property type="molecule type" value="Genomic_DNA"/>
</dbReference>
<evidence type="ECO:0000313" key="3">
    <source>
        <dbReference type="EMBL" id="KAF2443658.1"/>
    </source>
</evidence>
<accession>A0A9P4PI99</accession>
<feature type="signal peptide" evidence="2">
    <location>
        <begin position="1"/>
        <end position="19"/>
    </location>
</feature>
<feature type="chain" id="PRO_5040277041" evidence="2">
    <location>
        <begin position="20"/>
        <end position="196"/>
    </location>
</feature>
<dbReference type="Proteomes" id="UP000799764">
    <property type="component" value="Unassembled WGS sequence"/>
</dbReference>
<evidence type="ECO:0000313" key="4">
    <source>
        <dbReference type="Proteomes" id="UP000799764"/>
    </source>
</evidence>
<evidence type="ECO:0000256" key="1">
    <source>
        <dbReference type="SAM" id="MobiDB-lite"/>
    </source>
</evidence>
<feature type="region of interest" description="Disordered" evidence="1">
    <location>
        <begin position="133"/>
        <end position="153"/>
    </location>
</feature>
<feature type="compositionally biased region" description="Gly residues" evidence="1">
    <location>
        <begin position="135"/>
        <end position="153"/>
    </location>
</feature>
<dbReference type="OrthoDB" id="10494882at2759"/>
<keyword evidence="4" id="KW-1185">Reference proteome</keyword>
<dbReference type="AlphaFoldDB" id="A0A9P4PI99"/>
<comment type="caution">
    <text evidence="3">The sequence shown here is derived from an EMBL/GenBank/DDBJ whole genome shotgun (WGS) entry which is preliminary data.</text>
</comment>
<sequence>MHLATPFLLLSTTTTLASTRTPLSPTSSNSSTTCTTASLASFIPPHLPPPAATFQHYLQQPVCSAPPTLTGLVARNRFEEDYERFAKYFNTNYSQVPTACRKRFKKATKKGRIPRRYDDYVRKEEKKCGKKVGKVGPGEGYPNGGKGKKGQGSGAQGLLGGAMPYVAQGVIVGVPWGNFELGETAEAKQVIEEYFI</sequence>
<name>A0A9P4PI99_9PLEO</name>
<reference evidence="3" key="1">
    <citation type="journal article" date="2020" name="Stud. Mycol.">
        <title>101 Dothideomycetes genomes: a test case for predicting lifestyles and emergence of pathogens.</title>
        <authorList>
            <person name="Haridas S."/>
            <person name="Albert R."/>
            <person name="Binder M."/>
            <person name="Bloem J."/>
            <person name="Labutti K."/>
            <person name="Salamov A."/>
            <person name="Andreopoulos B."/>
            <person name="Baker S."/>
            <person name="Barry K."/>
            <person name="Bills G."/>
            <person name="Bluhm B."/>
            <person name="Cannon C."/>
            <person name="Castanera R."/>
            <person name="Culley D."/>
            <person name="Daum C."/>
            <person name="Ezra D."/>
            <person name="Gonzalez J."/>
            <person name="Henrissat B."/>
            <person name="Kuo A."/>
            <person name="Liang C."/>
            <person name="Lipzen A."/>
            <person name="Lutzoni F."/>
            <person name="Magnuson J."/>
            <person name="Mondo S."/>
            <person name="Nolan M."/>
            <person name="Ohm R."/>
            <person name="Pangilinan J."/>
            <person name="Park H.-J."/>
            <person name="Ramirez L."/>
            <person name="Alfaro M."/>
            <person name="Sun H."/>
            <person name="Tritt A."/>
            <person name="Yoshinaga Y."/>
            <person name="Zwiers L.-H."/>
            <person name="Turgeon B."/>
            <person name="Goodwin S."/>
            <person name="Spatafora J."/>
            <person name="Crous P."/>
            <person name="Grigoriev I."/>
        </authorList>
    </citation>
    <scope>NUCLEOTIDE SEQUENCE</scope>
    <source>
        <strain evidence="3">CBS 690.94</strain>
    </source>
</reference>
<protein>
    <submittedName>
        <fullName evidence="3">Uncharacterized protein</fullName>
    </submittedName>
</protein>
<keyword evidence="2" id="KW-0732">Signal</keyword>
<gene>
    <name evidence="3" type="ORF">P171DRAFT_486380</name>
</gene>
<proteinExistence type="predicted"/>
<organism evidence="3 4">
    <name type="scientific">Karstenula rhodostoma CBS 690.94</name>
    <dbReference type="NCBI Taxonomy" id="1392251"/>
    <lineage>
        <taxon>Eukaryota</taxon>
        <taxon>Fungi</taxon>
        <taxon>Dikarya</taxon>
        <taxon>Ascomycota</taxon>
        <taxon>Pezizomycotina</taxon>
        <taxon>Dothideomycetes</taxon>
        <taxon>Pleosporomycetidae</taxon>
        <taxon>Pleosporales</taxon>
        <taxon>Massarineae</taxon>
        <taxon>Didymosphaeriaceae</taxon>
        <taxon>Karstenula</taxon>
    </lineage>
</organism>